<evidence type="ECO:0000259" key="9">
    <source>
        <dbReference type="Pfam" id="PF00089"/>
    </source>
</evidence>
<dbReference type="InterPro" id="IPR009003">
    <property type="entry name" value="Peptidase_S1_PA"/>
</dbReference>
<dbReference type="EC" id="3.4.21.-" evidence="7"/>
<dbReference type="InterPro" id="IPR018114">
    <property type="entry name" value="TRYPSIN_HIS"/>
</dbReference>
<evidence type="ECO:0000256" key="2">
    <source>
        <dbReference type="ARBA" id="ARBA00008764"/>
    </source>
</evidence>
<dbReference type="PROSITE" id="PS00134">
    <property type="entry name" value="TRYPSIN_HIS"/>
    <property type="match status" value="1"/>
</dbReference>
<sequence>MSRYFGTKTLMSKYMDQVPMVGKGRVSAVTMYYNKSSGCLRGMQLTYNHVSHPASFFTSVLLGSATSSSPNVVVKSLRLGLQEAIIKAEVYAPKCVQHVRLFTSKNNSVLVGKADLGAELYTPQRNRPDGMLVAIRGFQDKATYKAATKDKPPGVYPGVLKQLQFVWGENACQCNTNVTASAAAPAPAAAASSNSSNSSSSSSISANSSSILAVNSSSTSGRRLAEISSVSPESRRLQELRRRRLQDLWRRRQLPVEAEAAADDTSSSSSGGSGQRRSPVAAVAAGAGLDGIHRMLSVISPDSRQPCPLLTYPYKTLGQISAKATDGGFVCSGGLIGEDRVLTAGHCVWDDRGSQGPFQDLSFSPAQWKKDGKITAPLGQVDWDYVTLFEAYVNDPDGEGLAYDISVITLKRAVGRTLGFLGIRADTSPCKSTALNLTLAGYPGDDPEYPIPGGWQGGCFYDTCTVNFSCAVSITNHTCDSYVGQSGAPMYDRDNYIRAVHTLGVLPGFSTSNGAITIQKFILDNVMGYWKDTAGFAPAPPGSIGSGMYF</sequence>
<keyword evidence="5 7" id="KW-0378">Hydrolase</keyword>
<organism evidence="10 11">
    <name type="scientific">Tetradesmus obliquus</name>
    <name type="common">Green alga</name>
    <name type="synonym">Acutodesmus obliquus</name>
    <dbReference type="NCBI Taxonomy" id="3088"/>
    <lineage>
        <taxon>Eukaryota</taxon>
        <taxon>Viridiplantae</taxon>
        <taxon>Chlorophyta</taxon>
        <taxon>core chlorophytes</taxon>
        <taxon>Chlorophyceae</taxon>
        <taxon>CS clade</taxon>
        <taxon>Sphaeropleales</taxon>
        <taxon>Scenedesmaceae</taxon>
        <taxon>Tetradesmus</taxon>
    </lineage>
</organism>
<keyword evidence="4" id="KW-0732">Signal</keyword>
<reference evidence="10 11" key="1">
    <citation type="submission" date="2023-05" db="EMBL/GenBank/DDBJ databases">
        <title>A 100% complete, gapless, phased diploid assembly of the Scenedesmus obliquus UTEX 3031 genome.</title>
        <authorList>
            <person name="Biondi T.C."/>
            <person name="Hanschen E.R."/>
            <person name="Kwon T."/>
            <person name="Eng W."/>
            <person name="Kruse C.P.S."/>
            <person name="Koehler S.I."/>
            <person name="Kunde Y."/>
            <person name="Gleasner C.D."/>
            <person name="You Mak K.T."/>
            <person name="Polle J."/>
            <person name="Hovde B.T."/>
            <person name="Starkenburg S.R."/>
        </authorList>
    </citation>
    <scope>NUCLEOTIDE SEQUENCE [LARGE SCALE GENOMIC DNA]</scope>
    <source>
        <strain evidence="10 11">DOE0152z</strain>
    </source>
</reference>
<comment type="similarity">
    <text evidence="2 7">Belongs to the peptidase S1B family.</text>
</comment>
<evidence type="ECO:0000256" key="4">
    <source>
        <dbReference type="ARBA" id="ARBA00022729"/>
    </source>
</evidence>
<accession>A0ABY8U6J8</accession>
<keyword evidence="6 7" id="KW-0720">Serine protease</keyword>
<dbReference type="PRINTS" id="PR00839">
    <property type="entry name" value="V8PROTEASE"/>
</dbReference>
<feature type="domain" description="Peptidase S1" evidence="9">
    <location>
        <begin position="320"/>
        <end position="504"/>
    </location>
</feature>
<proteinExistence type="inferred from homology"/>
<evidence type="ECO:0000313" key="11">
    <source>
        <dbReference type="Proteomes" id="UP001244341"/>
    </source>
</evidence>
<dbReference type="Proteomes" id="UP001244341">
    <property type="component" value="Chromosome 8b"/>
</dbReference>
<dbReference type="EMBL" id="CP126215">
    <property type="protein sequence ID" value="WIA17077.1"/>
    <property type="molecule type" value="Genomic_DNA"/>
</dbReference>
<dbReference type="InterPro" id="IPR050966">
    <property type="entry name" value="Glutamyl_endopeptidase"/>
</dbReference>
<evidence type="ECO:0000256" key="3">
    <source>
        <dbReference type="ARBA" id="ARBA00022670"/>
    </source>
</evidence>
<dbReference type="PANTHER" id="PTHR15462">
    <property type="entry name" value="SERINE PROTEASE"/>
    <property type="match status" value="1"/>
</dbReference>
<protein>
    <recommendedName>
        <fullName evidence="7">Serine protease</fullName>
        <ecNumber evidence="7">3.4.21.-</ecNumber>
    </recommendedName>
</protein>
<evidence type="ECO:0000313" key="10">
    <source>
        <dbReference type="EMBL" id="WIA17077.1"/>
    </source>
</evidence>
<evidence type="ECO:0000256" key="5">
    <source>
        <dbReference type="ARBA" id="ARBA00022801"/>
    </source>
</evidence>
<evidence type="ECO:0000256" key="1">
    <source>
        <dbReference type="ARBA" id="ARBA00007664"/>
    </source>
</evidence>
<dbReference type="Pfam" id="PF00089">
    <property type="entry name" value="Trypsin"/>
    <property type="match status" value="1"/>
</dbReference>
<comment type="similarity">
    <text evidence="1">Belongs to the peptidase S1 family.</text>
</comment>
<feature type="region of interest" description="Disordered" evidence="8">
    <location>
        <begin position="258"/>
        <end position="281"/>
    </location>
</feature>
<dbReference type="InterPro" id="IPR001254">
    <property type="entry name" value="Trypsin_dom"/>
</dbReference>
<dbReference type="PANTHER" id="PTHR15462:SF8">
    <property type="entry name" value="SERINE PROTEASE"/>
    <property type="match status" value="1"/>
</dbReference>
<keyword evidence="11" id="KW-1185">Reference proteome</keyword>
<name>A0ABY8U6J8_TETOB</name>
<evidence type="ECO:0000256" key="6">
    <source>
        <dbReference type="ARBA" id="ARBA00022825"/>
    </source>
</evidence>
<dbReference type="InterPro" id="IPR036404">
    <property type="entry name" value="Jacalin-like_lectin_dom_sf"/>
</dbReference>
<gene>
    <name evidence="10" type="ORF">OEZ85_013977</name>
</gene>
<dbReference type="InterPro" id="IPR043504">
    <property type="entry name" value="Peptidase_S1_PA_chymotrypsin"/>
</dbReference>
<dbReference type="SUPFAM" id="SSF50494">
    <property type="entry name" value="Trypsin-like serine proteases"/>
    <property type="match status" value="1"/>
</dbReference>
<evidence type="ECO:0000256" key="8">
    <source>
        <dbReference type="SAM" id="MobiDB-lite"/>
    </source>
</evidence>
<dbReference type="InterPro" id="IPR008256">
    <property type="entry name" value="Peptidase_S1B"/>
</dbReference>
<dbReference type="Gene3D" id="2.40.10.10">
    <property type="entry name" value="Trypsin-like serine proteases"/>
    <property type="match status" value="2"/>
</dbReference>
<dbReference type="Gene3D" id="2.100.10.30">
    <property type="entry name" value="Jacalin-like lectin domain"/>
    <property type="match status" value="1"/>
</dbReference>
<keyword evidence="3 7" id="KW-0645">Protease</keyword>
<evidence type="ECO:0000256" key="7">
    <source>
        <dbReference type="RuleBase" id="RU004296"/>
    </source>
</evidence>